<name>A0ABW6VS86_9ACTN</name>
<dbReference type="Proteomes" id="UP001602287">
    <property type="component" value="Unassembled WGS sequence"/>
</dbReference>
<comment type="caution">
    <text evidence="1">The sequence shown here is derived from an EMBL/GenBank/DDBJ whole genome shotgun (WGS) entry which is preliminary data.</text>
</comment>
<gene>
    <name evidence="1" type="ORF">ACFY3B_07410</name>
</gene>
<proteinExistence type="predicted"/>
<sequence length="144" mass="13430">MITLGLGAGGVVVGAVVGGGALVGAAVVGTAVVGDAVVAAGVGLLELAPVEDFPSLLLTAPMTAPPQQRAMTRAIPPTAHARTWDLVPGVAGTGAPSSMPPAGVVDVGSAVGWTGGCDGSAGSPAGIGVVGSVTAGLLCEQVAV</sequence>
<dbReference type="EMBL" id="JBIAZM010000002">
    <property type="protein sequence ID" value="MFF5199423.1"/>
    <property type="molecule type" value="Genomic_DNA"/>
</dbReference>
<protein>
    <submittedName>
        <fullName evidence="1">Uncharacterized protein</fullName>
    </submittedName>
</protein>
<reference evidence="1 2" key="1">
    <citation type="submission" date="2024-10" db="EMBL/GenBank/DDBJ databases">
        <title>The Natural Products Discovery Center: Release of the First 8490 Sequenced Strains for Exploring Actinobacteria Biosynthetic Diversity.</title>
        <authorList>
            <person name="Kalkreuter E."/>
            <person name="Kautsar S.A."/>
            <person name="Yang D."/>
            <person name="Bader C.D."/>
            <person name="Teijaro C.N."/>
            <person name="Fluegel L."/>
            <person name="Davis C.M."/>
            <person name="Simpson J.R."/>
            <person name="Lauterbach L."/>
            <person name="Steele A.D."/>
            <person name="Gui C."/>
            <person name="Meng S."/>
            <person name="Li G."/>
            <person name="Viehrig K."/>
            <person name="Ye F."/>
            <person name="Su P."/>
            <person name="Kiefer A.F."/>
            <person name="Nichols A."/>
            <person name="Cepeda A.J."/>
            <person name="Yan W."/>
            <person name="Fan B."/>
            <person name="Jiang Y."/>
            <person name="Adhikari A."/>
            <person name="Zheng C.-J."/>
            <person name="Schuster L."/>
            <person name="Cowan T.M."/>
            <person name="Smanski M.J."/>
            <person name="Chevrette M.G."/>
            <person name="De Carvalho L.P.S."/>
            <person name="Shen B."/>
        </authorList>
    </citation>
    <scope>NUCLEOTIDE SEQUENCE [LARGE SCALE GENOMIC DNA]</scope>
    <source>
        <strain evidence="1 2">NPDC000140</strain>
    </source>
</reference>
<evidence type="ECO:0000313" key="1">
    <source>
        <dbReference type="EMBL" id="MFF5199423.1"/>
    </source>
</evidence>
<accession>A0ABW6VS86</accession>
<keyword evidence="2" id="KW-1185">Reference proteome</keyword>
<evidence type="ECO:0000313" key="2">
    <source>
        <dbReference type="Proteomes" id="UP001602287"/>
    </source>
</evidence>
<dbReference type="RefSeq" id="WP_387218769.1">
    <property type="nucleotide sequence ID" value="NZ_JBIAZM010000002.1"/>
</dbReference>
<organism evidence="1 2">
    <name type="scientific">Micromonospora parva</name>
    <dbReference type="NCBI Taxonomy" id="1464048"/>
    <lineage>
        <taxon>Bacteria</taxon>
        <taxon>Bacillati</taxon>
        <taxon>Actinomycetota</taxon>
        <taxon>Actinomycetes</taxon>
        <taxon>Micromonosporales</taxon>
        <taxon>Micromonosporaceae</taxon>
        <taxon>Micromonospora</taxon>
    </lineage>
</organism>